<sequence length="237" mass="27319">MVKKQISFFLFYFFTISMFCQVGKAVYGKQLKSYESDTPDNASQYAKKIVENLKTQEFQLTFNNQKATYKKIKFLNNNTSPVLKAMTEGIIDFRGALYYDNASDIILHEKEFAGVNYLIKRNKIDWILTKDTLKIDNYLCYKATTTYTIENTKGKHTLEVVAWYAPEIPIPYGPDGYGGLPGLILQLDNNGILTSLKKIEFFKKDNKIDIELPTKGKKVSEEEFNSIVSKQYTNRKN</sequence>
<dbReference type="OrthoDB" id="1440774at2"/>
<evidence type="ECO:0000313" key="1">
    <source>
        <dbReference type="EMBL" id="REE27800.1"/>
    </source>
</evidence>
<organism evidence="1 2">
    <name type="scientific">Winogradskyella pacifica</name>
    <dbReference type="NCBI Taxonomy" id="664642"/>
    <lineage>
        <taxon>Bacteria</taxon>
        <taxon>Pseudomonadati</taxon>
        <taxon>Bacteroidota</taxon>
        <taxon>Flavobacteriia</taxon>
        <taxon>Flavobacteriales</taxon>
        <taxon>Flavobacteriaceae</taxon>
        <taxon>Winogradskyella</taxon>
    </lineage>
</organism>
<dbReference type="Pfam" id="PF09697">
    <property type="entry name" value="Porph_ging"/>
    <property type="match status" value="1"/>
</dbReference>
<dbReference type="RefSeq" id="WP_115808134.1">
    <property type="nucleotide sequence ID" value="NZ_QREI01000001.1"/>
</dbReference>
<dbReference type="AlphaFoldDB" id="A0A3D9N946"/>
<evidence type="ECO:0000313" key="2">
    <source>
        <dbReference type="Proteomes" id="UP000256919"/>
    </source>
</evidence>
<reference evidence="1 2" key="1">
    <citation type="submission" date="2018-07" db="EMBL/GenBank/DDBJ databases">
        <title>Genomic Encyclopedia of Type Strains, Phase III (KMG-III): the genomes of soil and plant-associated and newly described type strains.</title>
        <authorList>
            <person name="Whitman W."/>
        </authorList>
    </citation>
    <scope>NUCLEOTIDE SEQUENCE [LARGE SCALE GENOMIC DNA]</scope>
    <source>
        <strain evidence="1 2">CECT 7948</strain>
    </source>
</reference>
<keyword evidence="2" id="KW-1185">Reference proteome</keyword>
<protein>
    <submittedName>
        <fullName evidence="1">GLPGLI family protein</fullName>
    </submittedName>
</protein>
<accession>A0A3D9N946</accession>
<proteinExistence type="predicted"/>
<gene>
    <name evidence="1" type="ORF">DFQ09_101639</name>
</gene>
<dbReference type="NCBIfam" id="TIGR01200">
    <property type="entry name" value="GLPGLI"/>
    <property type="match status" value="1"/>
</dbReference>
<dbReference type="InterPro" id="IPR005901">
    <property type="entry name" value="GLPGLI"/>
</dbReference>
<dbReference type="EMBL" id="QREI01000001">
    <property type="protein sequence ID" value="REE27800.1"/>
    <property type="molecule type" value="Genomic_DNA"/>
</dbReference>
<comment type="caution">
    <text evidence="1">The sequence shown here is derived from an EMBL/GenBank/DDBJ whole genome shotgun (WGS) entry which is preliminary data.</text>
</comment>
<name>A0A3D9N946_9FLAO</name>
<dbReference type="Proteomes" id="UP000256919">
    <property type="component" value="Unassembled WGS sequence"/>
</dbReference>